<feature type="transmembrane region" description="Helical" evidence="8">
    <location>
        <begin position="250"/>
        <end position="267"/>
    </location>
</feature>
<gene>
    <name evidence="9" type="ORF">HNQ39_000710</name>
</gene>
<proteinExistence type="inferred from homology"/>
<keyword evidence="3 6" id="KW-0812">Transmembrane</keyword>
<feature type="transmembrane region" description="Helical" evidence="8">
    <location>
        <begin position="108"/>
        <end position="133"/>
    </location>
</feature>
<evidence type="ECO:0000256" key="4">
    <source>
        <dbReference type="ARBA" id="ARBA00022989"/>
    </source>
</evidence>
<keyword evidence="5 8" id="KW-0472">Membrane</keyword>
<evidence type="ECO:0000256" key="6">
    <source>
        <dbReference type="RuleBase" id="RU003943"/>
    </source>
</evidence>
<feature type="transmembrane region" description="Helical" evidence="8">
    <location>
        <begin position="226"/>
        <end position="244"/>
    </location>
</feature>
<feature type="compositionally biased region" description="Low complexity" evidence="7">
    <location>
        <begin position="18"/>
        <end position="31"/>
    </location>
</feature>
<feature type="transmembrane region" description="Helical" evidence="8">
    <location>
        <begin position="301"/>
        <end position="318"/>
    </location>
</feature>
<evidence type="ECO:0000256" key="2">
    <source>
        <dbReference type="ARBA" id="ARBA00008034"/>
    </source>
</evidence>
<feature type="transmembrane region" description="Helical" evidence="8">
    <location>
        <begin position="274"/>
        <end position="295"/>
    </location>
</feature>
<feature type="transmembrane region" description="Helical" evidence="8">
    <location>
        <begin position="68"/>
        <end position="88"/>
    </location>
</feature>
<dbReference type="PANTHER" id="PTHR30477:SF19">
    <property type="entry name" value="METAL ABC TRANSPORTER PERMEASE"/>
    <property type="match status" value="1"/>
</dbReference>
<dbReference type="Gene3D" id="1.10.3470.10">
    <property type="entry name" value="ABC transporter involved in vitamin B12 uptake, BtuC"/>
    <property type="match status" value="1"/>
</dbReference>
<evidence type="ECO:0000256" key="1">
    <source>
        <dbReference type="ARBA" id="ARBA00004141"/>
    </source>
</evidence>
<comment type="subcellular location">
    <subcellularLocation>
        <location evidence="6">Cell membrane</location>
        <topology evidence="6">Multi-pass membrane protein</topology>
    </subcellularLocation>
    <subcellularLocation>
        <location evidence="1">Membrane</location>
        <topology evidence="1">Multi-pass membrane protein</topology>
    </subcellularLocation>
</comment>
<keyword evidence="10" id="KW-1185">Reference proteome</keyword>
<name>A0A7W9W4V5_ARMRO</name>
<dbReference type="PANTHER" id="PTHR30477">
    <property type="entry name" value="ABC-TRANSPORTER METAL-BINDING PROTEIN"/>
    <property type="match status" value="1"/>
</dbReference>
<evidence type="ECO:0000313" key="9">
    <source>
        <dbReference type="EMBL" id="MBB6048948.1"/>
    </source>
</evidence>
<organism evidence="9 10">
    <name type="scientific">Armatimonas rosea</name>
    <dbReference type="NCBI Taxonomy" id="685828"/>
    <lineage>
        <taxon>Bacteria</taxon>
        <taxon>Bacillati</taxon>
        <taxon>Armatimonadota</taxon>
        <taxon>Armatimonadia</taxon>
        <taxon>Armatimonadales</taxon>
        <taxon>Armatimonadaceae</taxon>
        <taxon>Armatimonas</taxon>
    </lineage>
</organism>
<accession>A0A7W9W4V5</accession>
<dbReference type="Pfam" id="PF00950">
    <property type="entry name" value="ABC-3"/>
    <property type="match status" value="1"/>
</dbReference>
<feature type="transmembrane region" description="Helical" evidence="8">
    <location>
        <begin position="145"/>
        <end position="162"/>
    </location>
</feature>
<comment type="similarity">
    <text evidence="2 6">Belongs to the ABC-3 integral membrane protein family.</text>
</comment>
<protein>
    <submittedName>
        <fullName evidence="9">ABC-type Mn2+/Zn2+ transport system permease subunit</fullName>
    </submittedName>
</protein>
<feature type="region of interest" description="Disordered" evidence="7">
    <location>
        <begin position="1"/>
        <end position="31"/>
    </location>
</feature>
<keyword evidence="4 8" id="KW-1133">Transmembrane helix</keyword>
<dbReference type="SUPFAM" id="SSF81345">
    <property type="entry name" value="ABC transporter involved in vitamin B12 uptake, BtuC"/>
    <property type="match status" value="1"/>
</dbReference>
<dbReference type="AlphaFoldDB" id="A0A7W9W4V5"/>
<dbReference type="EMBL" id="JACHGW010000001">
    <property type="protein sequence ID" value="MBB6048948.1"/>
    <property type="molecule type" value="Genomic_DNA"/>
</dbReference>
<dbReference type="InterPro" id="IPR001626">
    <property type="entry name" value="ABC_TroCD"/>
</dbReference>
<evidence type="ECO:0000256" key="3">
    <source>
        <dbReference type="ARBA" id="ARBA00022692"/>
    </source>
</evidence>
<dbReference type="Proteomes" id="UP000520814">
    <property type="component" value="Unassembled WGS sequence"/>
</dbReference>
<reference evidence="9 10" key="1">
    <citation type="submission" date="2020-08" db="EMBL/GenBank/DDBJ databases">
        <title>Genomic Encyclopedia of Type Strains, Phase IV (KMG-IV): sequencing the most valuable type-strain genomes for metagenomic binning, comparative biology and taxonomic classification.</title>
        <authorList>
            <person name="Goeker M."/>
        </authorList>
    </citation>
    <scope>NUCLEOTIDE SEQUENCE [LARGE SCALE GENOMIC DNA]</scope>
    <source>
        <strain evidence="9 10">DSM 23562</strain>
    </source>
</reference>
<dbReference type="GO" id="GO:0055085">
    <property type="term" value="P:transmembrane transport"/>
    <property type="evidence" value="ECO:0007669"/>
    <property type="project" value="InterPro"/>
</dbReference>
<evidence type="ECO:0000313" key="10">
    <source>
        <dbReference type="Proteomes" id="UP000520814"/>
    </source>
</evidence>
<dbReference type="GO" id="GO:0043190">
    <property type="term" value="C:ATP-binding cassette (ABC) transporter complex"/>
    <property type="evidence" value="ECO:0007669"/>
    <property type="project" value="InterPro"/>
</dbReference>
<dbReference type="RefSeq" id="WP_184192568.1">
    <property type="nucleotide sequence ID" value="NZ_JACHGW010000001.1"/>
</dbReference>
<comment type="caution">
    <text evidence="9">The sequence shown here is derived from an EMBL/GenBank/DDBJ whole genome shotgun (WGS) entry which is preliminary data.</text>
</comment>
<dbReference type="InterPro" id="IPR037294">
    <property type="entry name" value="ABC_BtuC-like"/>
</dbReference>
<keyword evidence="6" id="KW-0813">Transport</keyword>
<evidence type="ECO:0000256" key="8">
    <source>
        <dbReference type="SAM" id="Phobius"/>
    </source>
</evidence>
<sequence>MPVCVRAQAPPPPPPEATAPETTSATPAPMAATMTTDTPAAEHDEALPEELKHASVAKVFGLDFMQRALVAGVAVGLIGAYLGVFVVLRRVVFVGMALAQFSSAGVALGLLLGLAPLLGSIGMMLVGVFLLSLRWSPRKVRQDTVIGLGYVLASAVTILLLAKNPRGETQLLDLLSGNIITVTQADTLLTIGALAVVFVLHRLFAKELLFVSFDPDTAQAAGYNTRLWETLLTLSIGIAIAFSIHAVGILLTFGTLVIPAVSALLLTKRISHTFTLAAVLGAIPIPLGLYLSFIWDFSPGAMIVALSAVLLVVCGLLSKVRS</sequence>
<evidence type="ECO:0000256" key="5">
    <source>
        <dbReference type="ARBA" id="ARBA00023136"/>
    </source>
</evidence>
<feature type="transmembrane region" description="Helical" evidence="8">
    <location>
        <begin position="182"/>
        <end position="205"/>
    </location>
</feature>
<dbReference type="GO" id="GO:0010043">
    <property type="term" value="P:response to zinc ion"/>
    <property type="evidence" value="ECO:0007669"/>
    <property type="project" value="TreeGrafter"/>
</dbReference>
<evidence type="ECO:0000256" key="7">
    <source>
        <dbReference type="SAM" id="MobiDB-lite"/>
    </source>
</evidence>